<proteinExistence type="predicted"/>
<accession>A0A918JWT1</accession>
<gene>
    <name evidence="1" type="ORF">GCM10007384_23330</name>
</gene>
<dbReference type="AlphaFoldDB" id="A0A918JWT1"/>
<keyword evidence="2" id="KW-1185">Reference proteome</keyword>
<sequence>MKKSFIFLVITLVLIACKTEVKTENKYEEDIETRDPSPIIEKNEDKIPTTSEAIAYTNGLENWSKVKEIKYTFNIDKDSTHYQRSWIWKPKSNIVTLITDEDTITYHRSKIDSISKKADQRFINDKYWLLAPFNLIWDADSFTSEHQVKAISPISKTEMQKLTIIYKNEGGYTPGDAYDFYFKGDFIIREWVFRKGNQLEPSLITSWENYENFNGIKIAKMHKRDQGEWSLYFTDIKVTTIQ</sequence>
<protein>
    <recommendedName>
        <fullName evidence="3">Selenophosphate synthetase</fullName>
    </recommendedName>
</protein>
<evidence type="ECO:0008006" key="3">
    <source>
        <dbReference type="Google" id="ProtNLM"/>
    </source>
</evidence>
<dbReference type="PROSITE" id="PS51257">
    <property type="entry name" value="PROKAR_LIPOPROTEIN"/>
    <property type="match status" value="1"/>
</dbReference>
<evidence type="ECO:0000313" key="1">
    <source>
        <dbReference type="EMBL" id="GGX21436.1"/>
    </source>
</evidence>
<evidence type="ECO:0000313" key="2">
    <source>
        <dbReference type="Proteomes" id="UP000601108"/>
    </source>
</evidence>
<reference evidence="1 2" key="1">
    <citation type="journal article" date="2014" name="Int. J. Syst. Evol. Microbiol.">
        <title>Complete genome sequence of Corynebacterium casei LMG S-19264T (=DSM 44701T), isolated from a smear-ripened cheese.</title>
        <authorList>
            <consortium name="US DOE Joint Genome Institute (JGI-PGF)"/>
            <person name="Walter F."/>
            <person name="Albersmeier A."/>
            <person name="Kalinowski J."/>
            <person name="Ruckert C."/>
        </authorList>
    </citation>
    <scope>NUCLEOTIDE SEQUENCE [LARGE SCALE GENOMIC DNA]</scope>
    <source>
        <strain evidence="1 2">KCTC 12285</strain>
    </source>
</reference>
<dbReference type="Proteomes" id="UP000601108">
    <property type="component" value="Unassembled WGS sequence"/>
</dbReference>
<name>A0A918JWT1_9FLAO</name>
<comment type="caution">
    <text evidence="1">The sequence shown here is derived from an EMBL/GenBank/DDBJ whole genome shotgun (WGS) entry which is preliminary data.</text>
</comment>
<dbReference type="EMBL" id="BMWS01000015">
    <property type="protein sequence ID" value="GGX21436.1"/>
    <property type="molecule type" value="Genomic_DNA"/>
</dbReference>
<organism evidence="1 2">
    <name type="scientific">Aquimarina muelleri</name>
    <dbReference type="NCBI Taxonomy" id="279356"/>
    <lineage>
        <taxon>Bacteria</taxon>
        <taxon>Pseudomonadati</taxon>
        <taxon>Bacteroidota</taxon>
        <taxon>Flavobacteriia</taxon>
        <taxon>Flavobacteriales</taxon>
        <taxon>Flavobacteriaceae</taxon>
        <taxon>Aquimarina</taxon>
    </lineage>
</organism>
<dbReference type="RefSeq" id="WP_027413734.1">
    <property type="nucleotide sequence ID" value="NZ_BMWS01000015.1"/>
</dbReference>